<accession>A0A1M5SWH2</accession>
<evidence type="ECO:0000313" key="2">
    <source>
        <dbReference type="Proteomes" id="UP000184278"/>
    </source>
</evidence>
<organism evidence="1 2">
    <name type="scientific">Butyrivibrio fibrisolvens DSM 3071</name>
    <dbReference type="NCBI Taxonomy" id="1121131"/>
    <lineage>
        <taxon>Bacteria</taxon>
        <taxon>Bacillati</taxon>
        <taxon>Bacillota</taxon>
        <taxon>Clostridia</taxon>
        <taxon>Lachnospirales</taxon>
        <taxon>Lachnospiraceae</taxon>
        <taxon>Butyrivibrio</taxon>
    </lineage>
</organism>
<evidence type="ECO:0000313" key="1">
    <source>
        <dbReference type="EMBL" id="SHH42847.1"/>
    </source>
</evidence>
<reference evidence="2" key="1">
    <citation type="submission" date="2016-11" db="EMBL/GenBank/DDBJ databases">
        <authorList>
            <person name="Varghese N."/>
            <person name="Submissions S."/>
        </authorList>
    </citation>
    <scope>NUCLEOTIDE SEQUENCE [LARGE SCALE GENOMIC DNA]</scope>
    <source>
        <strain evidence="2">DSM 3071</strain>
    </source>
</reference>
<dbReference type="GeneID" id="89509326"/>
<dbReference type="AlphaFoldDB" id="A0A1M5SWH2"/>
<dbReference type="Proteomes" id="UP000184278">
    <property type="component" value="Unassembled WGS sequence"/>
</dbReference>
<dbReference type="EMBL" id="FQXK01000004">
    <property type="protein sequence ID" value="SHH42847.1"/>
    <property type="molecule type" value="Genomic_DNA"/>
</dbReference>
<proteinExistence type="predicted"/>
<name>A0A1M5SWH2_BUTFI</name>
<sequence>MNLTESFKVIRKNDADKVADFFTKHNNVANFILQEMNCAETKESVAQMTGSIFDLVSLMQSVRNMESGTYIRMVSKFIRVYGKYNFPALYNLGMIIDNNLKIAYVRDNWDKVAKKNPRAAAALERAFEELKRRARDYSMRGFYCELQCDFVTSWTNGKPTYRHERICDFYSHKYDEEKMIDSNPELIKWALLKLYEGYFVTFSLLAYDYQTKNSEVLTLGYRYGILYEMVNNFGGRAITCLLPDLGADVHQIAGDRYLALCCPKEARQGTVKCTDAFHPVFEG</sequence>
<gene>
    <name evidence="1" type="ORF">SAMN02745229_00423</name>
</gene>
<dbReference type="RefSeq" id="WP_073385129.1">
    <property type="nucleotide sequence ID" value="NZ_FQXK01000004.1"/>
</dbReference>
<keyword evidence="2" id="KW-1185">Reference proteome</keyword>
<dbReference type="OrthoDB" id="2001523at2"/>
<protein>
    <submittedName>
        <fullName evidence="1">Uncharacterized protein</fullName>
    </submittedName>
</protein>